<feature type="compositionally biased region" description="Basic and acidic residues" evidence="1">
    <location>
        <begin position="94"/>
        <end position="108"/>
    </location>
</feature>
<gene>
    <name evidence="2" type="ORF">GUJ93_ZPchr0006g41629</name>
</gene>
<name>A0A8J5SEU1_ZIZPA</name>
<evidence type="ECO:0000313" key="2">
    <source>
        <dbReference type="EMBL" id="KAG8073670.1"/>
    </source>
</evidence>
<comment type="caution">
    <text evidence="2">The sequence shown here is derived from an EMBL/GenBank/DDBJ whole genome shotgun (WGS) entry which is preliminary data.</text>
</comment>
<feature type="region of interest" description="Disordered" evidence="1">
    <location>
        <begin position="48"/>
        <end position="156"/>
    </location>
</feature>
<reference evidence="2" key="1">
    <citation type="journal article" date="2021" name="bioRxiv">
        <title>Whole Genome Assembly and Annotation of Northern Wild Rice, Zizania palustris L., Supports a Whole Genome Duplication in the Zizania Genus.</title>
        <authorList>
            <person name="Haas M."/>
            <person name="Kono T."/>
            <person name="Macchietto M."/>
            <person name="Millas R."/>
            <person name="McGilp L."/>
            <person name="Shao M."/>
            <person name="Duquette J."/>
            <person name="Hirsch C.N."/>
            <person name="Kimball J."/>
        </authorList>
    </citation>
    <scope>NUCLEOTIDE SEQUENCE</scope>
    <source>
        <tissue evidence="2">Fresh leaf tissue</tissue>
    </source>
</reference>
<organism evidence="2 3">
    <name type="scientific">Zizania palustris</name>
    <name type="common">Northern wild rice</name>
    <dbReference type="NCBI Taxonomy" id="103762"/>
    <lineage>
        <taxon>Eukaryota</taxon>
        <taxon>Viridiplantae</taxon>
        <taxon>Streptophyta</taxon>
        <taxon>Embryophyta</taxon>
        <taxon>Tracheophyta</taxon>
        <taxon>Spermatophyta</taxon>
        <taxon>Magnoliopsida</taxon>
        <taxon>Liliopsida</taxon>
        <taxon>Poales</taxon>
        <taxon>Poaceae</taxon>
        <taxon>BOP clade</taxon>
        <taxon>Oryzoideae</taxon>
        <taxon>Oryzeae</taxon>
        <taxon>Zizaniinae</taxon>
        <taxon>Zizania</taxon>
    </lineage>
</organism>
<keyword evidence="3" id="KW-1185">Reference proteome</keyword>
<reference evidence="2" key="2">
    <citation type="submission" date="2021-02" db="EMBL/GenBank/DDBJ databases">
        <authorList>
            <person name="Kimball J.A."/>
            <person name="Haas M.W."/>
            <person name="Macchietto M."/>
            <person name="Kono T."/>
            <person name="Duquette J."/>
            <person name="Shao M."/>
        </authorList>
    </citation>
    <scope>NUCLEOTIDE SEQUENCE</scope>
    <source>
        <tissue evidence="2">Fresh leaf tissue</tissue>
    </source>
</reference>
<dbReference type="AlphaFoldDB" id="A0A8J5SEU1"/>
<proteinExistence type="predicted"/>
<sequence>MRSAPGIANAGSGPAVAVAEAEDVLGPAATGPTDSGKCALGSLLAEAGVDAPLPGDSGSGTSLTRGACETGAATSRGHVEESGAMGAEGATSTSEEHVPAQTRERKQDPMGSGMALNSERKSKSDDGRGLDFSAKRERGLIKHDMMGNNETIGVKV</sequence>
<accession>A0A8J5SEU1</accession>
<evidence type="ECO:0000313" key="3">
    <source>
        <dbReference type="Proteomes" id="UP000729402"/>
    </source>
</evidence>
<dbReference type="EMBL" id="JAAALK010000283">
    <property type="protein sequence ID" value="KAG8073670.1"/>
    <property type="molecule type" value="Genomic_DNA"/>
</dbReference>
<protein>
    <submittedName>
        <fullName evidence="2">Uncharacterized protein</fullName>
    </submittedName>
</protein>
<evidence type="ECO:0000256" key="1">
    <source>
        <dbReference type="SAM" id="MobiDB-lite"/>
    </source>
</evidence>
<feature type="compositionally biased region" description="Basic and acidic residues" evidence="1">
    <location>
        <begin position="118"/>
        <end position="145"/>
    </location>
</feature>
<dbReference type="Proteomes" id="UP000729402">
    <property type="component" value="Unassembled WGS sequence"/>
</dbReference>